<organism evidence="2 3">
    <name type="scientific">Actinacidiphila polyblastidii</name>
    <dbReference type="NCBI Taxonomy" id="3110430"/>
    <lineage>
        <taxon>Bacteria</taxon>
        <taxon>Bacillati</taxon>
        <taxon>Actinomycetota</taxon>
        <taxon>Actinomycetes</taxon>
        <taxon>Kitasatosporales</taxon>
        <taxon>Streptomycetaceae</taxon>
        <taxon>Actinacidiphila</taxon>
    </lineage>
</organism>
<dbReference type="Proteomes" id="UP001344658">
    <property type="component" value="Unassembled WGS sequence"/>
</dbReference>
<keyword evidence="1" id="KW-1133">Transmembrane helix</keyword>
<protein>
    <submittedName>
        <fullName evidence="2">Uncharacterized protein</fullName>
    </submittedName>
</protein>
<keyword evidence="3" id="KW-1185">Reference proteome</keyword>
<proteinExistence type="predicted"/>
<accession>A0ABU7PHU5</accession>
<dbReference type="EMBL" id="JAZEWV010000027">
    <property type="protein sequence ID" value="MEE4545263.1"/>
    <property type="molecule type" value="Genomic_DNA"/>
</dbReference>
<evidence type="ECO:0000313" key="2">
    <source>
        <dbReference type="EMBL" id="MEE4545263.1"/>
    </source>
</evidence>
<comment type="caution">
    <text evidence="2">The sequence shown here is derived from an EMBL/GenBank/DDBJ whole genome shotgun (WGS) entry which is preliminary data.</text>
</comment>
<evidence type="ECO:0000256" key="1">
    <source>
        <dbReference type="SAM" id="Phobius"/>
    </source>
</evidence>
<feature type="transmembrane region" description="Helical" evidence="1">
    <location>
        <begin position="47"/>
        <end position="67"/>
    </location>
</feature>
<keyword evidence="1" id="KW-0472">Membrane</keyword>
<name>A0ABU7PHU5_9ACTN</name>
<dbReference type="RefSeq" id="WP_330798723.1">
    <property type="nucleotide sequence ID" value="NZ_JAZEWV010000027.1"/>
</dbReference>
<keyword evidence="1" id="KW-0812">Transmembrane</keyword>
<evidence type="ECO:0000313" key="3">
    <source>
        <dbReference type="Proteomes" id="UP001344658"/>
    </source>
</evidence>
<sequence>MTGYGIVLTGDLSAIGLGTTIAIARETLLHHADIAEAVGTALEHLALAVWTAVAEIAALWAWLAAFVSPPGEGAHRRTRASA</sequence>
<gene>
    <name evidence="2" type="ORF">V2S66_25250</name>
</gene>
<reference evidence="2 3" key="1">
    <citation type="submission" date="2023-12" db="EMBL/GenBank/DDBJ databases">
        <title>Streptomyces sp. V4-01.</title>
        <authorList>
            <person name="Somphong A."/>
            <person name="Phongsopitanun W."/>
        </authorList>
    </citation>
    <scope>NUCLEOTIDE SEQUENCE [LARGE SCALE GENOMIC DNA]</scope>
    <source>
        <strain evidence="2 3">V4-01</strain>
    </source>
</reference>